<feature type="region of interest" description="Disordered" evidence="1">
    <location>
        <begin position="511"/>
        <end position="744"/>
    </location>
</feature>
<evidence type="ECO:0000313" key="2">
    <source>
        <dbReference type="EMBL" id="ANC33879.1"/>
    </source>
</evidence>
<feature type="compositionally biased region" description="Basic and acidic residues" evidence="1">
    <location>
        <begin position="664"/>
        <end position="686"/>
    </location>
</feature>
<feature type="compositionally biased region" description="Polar residues" evidence="1">
    <location>
        <begin position="2276"/>
        <end position="2290"/>
    </location>
</feature>
<feature type="region of interest" description="Disordered" evidence="1">
    <location>
        <begin position="2225"/>
        <end position="2248"/>
    </location>
</feature>
<feature type="compositionally biased region" description="Polar residues" evidence="1">
    <location>
        <begin position="687"/>
        <end position="700"/>
    </location>
</feature>
<accession>A0A168H1X4</accession>
<evidence type="ECO:0000313" key="3">
    <source>
        <dbReference type="Proteomes" id="UP000053801"/>
    </source>
</evidence>
<feature type="compositionally biased region" description="Basic and acidic residues" evidence="1">
    <location>
        <begin position="518"/>
        <end position="533"/>
    </location>
</feature>
<evidence type="ECO:0000256" key="1">
    <source>
        <dbReference type="SAM" id="MobiDB-lite"/>
    </source>
</evidence>
<name>A0A168H1X4_ANAPH</name>
<feature type="compositionally biased region" description="Polar residues" evidence="1">
    <location>
        <begin position="534"/>
        <end position="548"/>
    </location>
</feature>
<feature type="compositionally biased region" description="Low complexity" evidence="1">
    <location>
        <begin position="610"/>
        <end position="624"/>
    </location>
</feature>
<dbReference type="EMBL" id="CP015376">
    <property type="protein sequence ID" value="ANC33879.1"/>
    <property type="molecule type" value="Genomic_DNA"/>
</dbReference>
<feature type="compositionally biased region" description="Low complexity" evidence="1">
    <location>
        <begin position="651"/>
        <end position="662"/>
    </location>
</feature>
<feature type="compositionally biased region" description="Basic and acidic residues" evidence="1">
    <location>
        <begin position="588"/>
        <end position="609"/>
    </location>
</feature>
<feature type="compositionally biased region" description="Polar residues" evidence="1">
    <location>
        <begin position="572"/>
        <end position="586"/>
    </location>
</feature>
<feature type="region of interest" description="Disordered" evidence="1">
    <location>
        <begin position="1148"/>
        <end position="1323"/>
    </location>
</feature>
<feature type="compositionally biased region" description="Polar residues" evidence="1">
    <location>
        <begin position="725"/>
        <end position="738"/>
    </location>
</feature>
<reference evidence="2 3" key="2">
    <citation type="journal article" date="2014" name="Pathogens">
        <title>Comparative Genomics Identifies a Potential Marker of Human-Virulent Anaplasma phagocytophilum.</title>
        <authorList>
            <person name="Al-Khedery B."/>
            <person name="Barbet A.F."/>
        </authorList>
    </citation>
    <scope>NUCLEOTIDE SEQUENCE [LARGE SCALE GENOMIC DNA]</scope>
    <source>
        <strain evidence="2 3">Norway variant2</strain>
    </source>
</reference>
<gene>
    <name evidence="2" type="ORF">P029_00225</name>
</gene>
<organism evidence="2 3">
    <name type="scientific">Anaplasma phagocytophilum str. Norway variant2</name>
    <dbReference type="NCBI Taxonomy" id="1392507"/>
    <lineage>
        <taxon>Bacteria</taxon>
        <taxon>Pseudomonadati</taxon>
        <taxon>Pseudomonadota</taxon>
        <taxon>Alphaproteobacteria</taxon>
        <taxon>Rickettsiales</taxon>
        <taxon>Anaplasmataceae</taxon>
        <taxon>Anaplasma</taxon>
        <taxon>phagocytophilum group</taxon>
    </lineage>
</organism>
<feature type="compositionally biased region" description="Basic and acidic residues" evidence="1">
    <location>
        <begin position="702"/>
        <end position="724"/>
    </location>
</feature>
<dbReference type="Proteomes" id="UP000053801">
    <property type="component" value="Chromosome"/>
</dbReference>
<sequence length="2403" mass="266712">MSHQGKQRSTSLYISPGKPIGKSLENQLLYYEALVGDGKNADSALPSAQYYFRNNTLIYEDFKVIMAVPKEYQYLTRSSSEAGPHAGKNLFLCNAAGDPLDIKSAILFETKVEPEDGLTSKDAFFDHAERSKAFVVNNKEALLREPYPVTTLNQALQIPENRTLEEAFPEKEIFRIDPASTLLYPENENPTYRPTIKRAGIFAEENTSPIACLSSDSMIFRLSNSDLEIVYSPLPTDIQLAKLQEALGVKIDLREIFNGQDIDQLLTKTFSKNPSYLLVKGDKYYISSADQLNDHYEDNAITYTSDRQTVERALANVGLMPKHESLSPPSDKLYAFKIHVNGKHPDTLLSIETDSYYIPLVRHANSKFLIKLGEPDYSIGTHAVDAEEDTTKTLFDKITHSHQSHYFEILRMFAKENIQCTNSISDSSPLLHVPQGESYSTKHAHYYNRSGVFYRISNNSPFIEGMKIFHGPSLLHTVHANQNGFVPLALEIAPNARSYTNWIISKSFLEQNPATGDRNPDTHTTQKAEEKSDSNGSNNTSENRNTVHLSKKDAVDKPHVKVTQKAEEKSDSNGSNNTSENRNTVHLSKKDAVDKPHVKVPQKAEEKSDSNGSNNTSDNSNKTNATKKDAVDKPHVNVTQKAEEKSDSHGSNNTSDNSNKTNATKKDAVDKPHVHVTQKAEEKSDSHGSNNTSENRNTVHLSKKDAVDKPYVHTTQKAEEKSDSHGSNNTSENRNTVHLSKKDAVDKPHVNVTQKAEQESEKFFPGPTALIFQSPKTDADETYSISSVHSSSRKSIYGTTTIPMHGCHFTEDNKLLCGDDFATTFVIPPEYHFLKVVKNTDDTYGLTFCNATNQAILPSQLENVSPRPPLLAKLKSLVAADGKHTHPTTKNTLGANLEIVNNLLLHPNPPGPAELQQIFHTQKGNKPAFKIVNEEHAAIVSPLNSISSDEKRWLSAGTEYFYKNQDYYYLVQDGVLIKKIPIIHEPPSNLVIKYTGFIIVDSNGVSLQHSPSSDKDAHLVRTNADIQMLQNTITNIAYGSNSMQTRAPIMAEVFLPSNLVNAEGPSGIYLILSDNNRIISAGMPLEYVKFFPEIFTLVYQPGDGSASVVLATDTNSLLRSASGTPIQVQESVRTIEKLLALEMQDVEAPTTTTETITPTDDGASGKKPTFVDPDQPKVPGEPTVTKETKGTELPTVTKESKGPVEPTVTKETNLPGEPTVTKETKGPVEPTVTKETNLPGEPTVTKETKGPVEPTVTKETNLPGEPTVTKETKGPVEPTVTKETNLPGEPTVTKESKGPVEPTVPKGPTVPEERKIPGTPIERSLPLHMGEKVYTDPKSGKSLFTAYARIAQISKDGEEDSTDIQLPAPRYISTSDGILLTHPAFSYVYNLAPHHRFVKVVRDADTYTLKACDQFGNDLQGLTFSDTQQRCYSLTKPCSIVHPKRLSFSKFQSDINNTLFNLERTKIGDATDDYEVLKELYRKQTSGHAYELKSLNTLSSHVNLVIDKHQVESTTVKLITPHVLFEVDSNLKTLKLLCRSGTGAEDYIQFDFADERNTAKLDAARAKVLEKVPFYIITDGTSLFFSSDKNGAELIEDQQQVRDILTMARLASNDQYITATAEKKFYALRVSAIPEHEDGIQAIGVRTKDGILAIPTQDIAACSTLGFQRNELFTINHTALLDERSHKQFPLLQYQVLAEFIKNNTELHIEASPYFRVVSPSIRGDNKIIKASTYLLNDIIDINPAGIVGNSQKEFMKKVLEHHVKVAVDDPAEAYIPYLKKALSNPEPRETTSGNAAHELFSTLPVYMGDKIEVPSNYYTVGHSVKSKVNGIDVALPYASYGLINEKDVVIYDIIANKEVALPRNTEYFLKIVRDPSSDGYVFKICNASGETPKNIHPHLLTPEVIVDIPIKNWDLERMYEDTADYVAFKLSPQHTKGSSCVSGINIIPTPDNYLSNSYAPGQPVAHLSTSSIGVLHGIPGIILTHHSFLNATPVTDIVISNNDAKSSFDARMLTVQTAANLHPLFLVVSGDKVAFTADKNDKNLQFQPATEYPYSLLMEWLHKVVTFPHNNEFKLMLTLADTPINGHAIPFNITPVDDSVHLVTQKVIQESKLFFDINDYSICFAGTNNMVLVENLPWMEDYILSAIVPMFFKIGLQADIQESQTTYQFAGTNKKHIAAEELGKVIEQHLRSIKAIPDLPEPSFSPEKDPTECLVPEVVHVDDKSHSGTVDPVPEGNNTSSSKTPKDTTLYPFHTHVAEENHKDIVADPVKKTTSDGTSSNPPAILTTNEEQDAPLDLRELNSHANIAYYHPLDPNHPENYPLWIDATYDEMQKFYTNVNSKYMSGEISYEKAMILYDNIVLDSCQREHFQVRDGTVSREGSVVTIGDHDFGNIQHLNQMFS</sequence>
<feature type="compositionally biased region" description="Basic and acidic residues" evidence="1">
    <location>
        <begin position="626"/>
        <end position="648"/>
    </location>
</feature>
<feature type="region of interest" description="Disordered" evidence="1">
    <location>
        <begin position="2272"/>
        <end position="2291"/>
    </location>
</feature>
<reference evidence="2 3" key="1">
    <citation type="journal article" date="2013" name="Pathogens">
        <title>An Emerging Tick-Borne Disease of Humans Is Caused by a Subset of Strains with Conserved Genome Structure.</title>
        <authorList>
            <person name="Barbet A.F."/>
            <person name="Al-Khedery B."/>
            <person name="Stuen S."/>
            <person name="Granquist E.G."/>
            <person name="Felsheim R.F."/>
            <person name="Munderloh U.G."/>
        </authorList>
    </citation>
    <scope>NUCLEOTIDE SEQUENCE [LARGE SCALE GENOMIC DNA]</scope>
    <source>
        <strain evidence="2 3">Norway variant2</strain>
    </source>
</reference>
<proteinExistence type="predicted"/>
<protein>
    <submittedName>
        <fullName evidence="2">Uncharacterized protein</fullName>
    </submittedName>
</protein>
<feature type="compositionally biased region" description="Low complexity" evidence="1">
    <location>
        <begin position="1149"/>
        <end position="1159"/>
    </location>
</feature>
<feature type="compositionally biased region" description="Basic and acidic residues" evidence="1">
    <location>
        <begin position="550"/>
        <end position="571"/>
    </location>
</feature>